<evidence type="ECO:0000256" key="2">
    <source>
        <dbReference type="ARBA" id="ARBA00023125"/>
    </source>
</evidence>
<evidence type="ECO:0000256" key="1">
    <source>
        <dbReference type="ARBA" id="ARBA00023015"/>
    </source>
</evidence>
<gene>
    <name evidence="5" type="ORF">JO380_001798</name>
</gene>
<dbReference type="InterPro" id="IPR010982">
    <property type="entry name" value="Lambda_DNA-bd_dom_sf"/>
</dbReference>
<evidence type="ECO:0000256" key="3">
    <source>
        <dbReference type="ARBA" id="ARBA00023163"/>
    </source>
</evidence>
<dbReference type="InterPro" id="IPR046335">
    <property type="entry name" value="LacI/GalR-like_sensor"/>
</dbReference>
<dbReference type="Pfam" id="PF13377">
    <property type="entry name" value="Peripla_BP_3"/>
    <property type="match status" value="1"/>
</dbReference>
<dbReference type="EMBL" id="JAUSVM010000001">
    <property type="protein sequence ID" value="MDQ0425417.1"/>
    <property type="molecule type" value="Genomic_DNA"/>
</dbReference>
<evidence type="ECO:0000313" key="6">
    <source>
        <dbReference type="Proteomes" id="UP001240250"/>
    </source>
</evidence>
<evidence type="ECO:0000313" key="5">
    <source>
        <dbReference type="EMBL" id="MDQ0425417.1"/>
    </source>
</evidence>
<dbReference type="SMART" id="SM00354">
    <property type="entry name" value="HTH_LACI"/>
    <property type="match status" value="1"/>
</dbReference>
<organism evidence="5 6">
    <name type="scientific">Cellulomonas iranensis</name>
    <dbReference type="NCBI Taxonomy" id="76862"/>
    <lineage>
        <taxon>Bacteria</taxon>
        <taxon>Bacillati</taxon>
        <taxon>Actinomycetota</taxon>
        <taxon>Actinomycetes</taxon>
        <taxon>Micrococcales</taxon>
        <taxon>Cellulomonadaceae</taxon>
        <taxon>Cellulomonas</taxon>
    </lineage>
</organism>
<dbReference type="PANTHER" id="PTHR30146:SF109">
    <property type="entry name" value="HTH-TYPE TRANSCRIPTIONAL REGULATOR GALS"/>
    <property type="match status" value="1"/>
</dbReference>
<dbReference type="Pfam" id="PF00356">
    <property type="entry name" value="LacI"/>
    <property type="match status" value="1"/>
</dbReference>
<dbReference type="PRINTS" id="PR00036">
    <property type="entry name" value="HTHLACI"/>
</dbReference>
<dbReference type="Gene3D" id="3.40.50.2300">
    <property type="match status" value="2"/>
</dbReference>
<dbReference type="CDD" id="cd01392">
    <property type="entry name" value="HTH_LacI"/>
    <property type="match status" value="1"/>
</dbReference>
<keyword evidence="2 5" id="KW-0238">DNA-binding</keyword>
<comment type="caution">
    <text evidence="5">The sequence shown here is derived from an EMBL/GenBank/DDBJ whole genome shotgun (WGS) entry which is preliminary data.</text>
</comment>
<dbReference type="RefSeq" id="WP_046529609.1">
    <property type="nucleotide sequence ID" value="NZ_JAUSVM010000001.1"/>
</dbReference>
<dbReference type="SUPFAM" id="SSF53822">
    <property type="entry name" value="Periplasmic binding protein-like I"/>
    <property type="match status" value="1"/>
</dbReference>
<name>A0ABU0GJ65_9CELL</name>
<dbReference type="SUPFAM" id="SSF47413">
    <property type="entry name" value="lambda repressor-like DNA-binding domains"/>
    <property type="match status" value="1"/>
</dbReference>
<protein>
    <submittedName>
        <fullName evidence="5">DNA-binding LacI/PurR family transcriptional regulator</fullName>
    </submittedName>
</protein>
<evidence type="ECO:0000259" key="4">
    <source>
        <dbReference type="PROSITE" id="PS50932"/>
    </source>
</evidence>
<dbReference type="InterPro" id="IPR000843">
    <property type="entry name" value="HTH_LacI"/>
</dbReference>
<dbReference type="InterPro" id="IPR028082">
    <property type="entry name" value="Peripla_BP_I"/>
</dbReference>
<keyword evidence="6" id="KW-1185">Reference proteome</keyword>
<feature type="domain" description="HTH lacI-type" evidence="4">
    <location>
        <begin position="7"/>
        <end position="61"/>
    </location>
</feature>
<dbReference type="PROSITE" id="PS00356">
    <property type="entry name" value="HTH_LACI_1"/>
    <property type="match status" value="1"/>
</dbReference>
<keyword evidence="3" id="KW-0804">Transcription</keyword>
<dbReference type="Gene3D" id="1.10.260.40">
    <property type="entry name" value="lambda repressor-like DNA-binding domains"/>
    <property type="match status" value="1"/>
</dbReference>
<dbReference type="PROSITE" id="PS50932">
    <property type="entry name" value="HTH_LACI_2"/>
    <property type="match status" value="1"/>
</dbReference>
<dbReference type="GO" id="GO:0003677">
    <property type="term" value="F:DNA binding"/>
    <property type="evidence" value="ECO:0007669"/>
    <property type="project" value="UniProtKB-KW"/>
</dbReference>
<sequence>MRPAGAPTLKDVARAAGVSVMTVSNVVNDRPRVGPETRARVLDAIADLGYEVNLTARRLRAGRSGTVAFVVPRVDHPYFGQLGAQLTTALRASDRHLVIEQTNASKEGELGALSQARLQMYDGVLLSVVGLAPDDVDRLQTQLPLVLLGERPMPPRFDHVMLGNVDGARLATAHLLARGARRVAIVGGTLDDDPGVSGSRTQGWREAHAAAGVPVDERLVLPAPWLEAAQGRQAVDDALARGLDLDGVFAVTDQVAIGAMAALQDHGRTIPGDVQVVGFDALALGEHVWPGLTTVDPHHELLVEHAVRLLDLRTAGEDAPPEQIVLPVSLLERGTTR</sequence>
<dbReference type="Proteomes" id="UP001240250">
    <property type="component" value="Unassembled WGS sequence"/>
</dbReference>
<keyword evidence="1" id="KW-0805">Transcription regulation</keyword>
<reference evidence="5 6" key="1">
    <citation type="submission" date="2023-07" db="EMBL/GenBank/DDBJ databases">
        <title>Sequencing the genomes of 1000 actinobacteria strains.</title>
        <authorList>
            <person name="Klenk H.-P."/>
        </authorList>
    </citation>
    <scope>NUCLEOTIDE SEQUENCE [LARGE SCALE GENOMIC DNA]</scope>
    <source>
        <strain evidence="5 6">DSM 14785</strain>
    </source>
</reference>
<proteinExistence type="predicted"/>
<dbReference type="PANTHER" id="PTHR30146">
    <property type="entry name" value="LACI-RELATED TRANSCRIPTIONAL REPRESSOR"/>
    <property type="match status" value="1"/>
</dbReference>
<accession>A0ABU0GJ65</accession>
<dbReference type="CDD" id="cd06267">
    <property type="entry name" value="PBP1_LacI_sugar_binding-like"/>
    <property type="match status" value="1"/>
</dbReference>